<name>A0A438J1M9_VITVI</name>
<dbReference type="AlphaFoldDB" id="A0A438J1M9"/>
<gene>
    <name evidence="3" type="primary">UGT91A1_6</name>
    <name evidence="3" type="ORF">CK203_023162</name>
</gene>
<feature type="signal peptide" evidence="2">
    <location>
        <begin position="1"/>
        <end position="16"/>
    </location>
</feature>
<dbReference type="OrthoDB" id="5835829at2759"/>
<keyword evidence="2" id="KW-0732">Signal</keyword>
<evidence type="ECO:0000313" key="4">
    <source>
        <dbReference type="Proteomes" id="UP000288805"/>
    </source>
</evidence>
<evidence type="ECO:0000256" key="1">
    <source>
        <dbReference type="SAM" id="MobiDB-lite"/>
    </source>
</evidence>
<protein>
    <submittedName>
        <fullName evidence="3">UDP-glycosyltransferase 91A1</fullName>
    </submittedName>
</protein>
<dbReference type="Proteomes" id="UP000288805">
    <property type="component" value="Unassembled WGS sequence"/>
</dbReference>
<sequence length="136" mass="15598">MHQLRIGIVPVTLLLGAKIEVWLLKHRGDPTPKWVRATNQGSRDGVHNLGASTQDADSRLDARPQQRLHWRLRQGLNANFLQEKEMEYLIPRNGRDGSFTKNSMAHSLSLVVLEEEDKIYRDKAKEMKGVFGDKNR</sequence>
<feature type="region of interest" description="Disordered" evidence="1">
    <location>
        <begin position="39"/>
        <end position="60"/>
    </location>
</feature>
<feature type="chain" id="PRO_5019421834" evidence="2">
    <location>
        <begin position="17"/>
        <end position="136"/>
    </location>
</feature>
<evidence type="ECO:0000256" key="2">
    <source>
        <dbReference type="SAM" id="SignalP"/>
    </source>
</evidence>
<evidence type="ECO:0000313" key="3">
    <source>
        <dbReference type="EMBL" id="RVX02867.1"/>
    </source>
</evidence>
<dbReference type="GO" id="GO:0016740">
    <property type="term" value="F:transferase activity"/>
    <property type="evidence" value="ECO:0007669"/>
    <property type="project" value="UniProtKB-KW"/>
</dbReference>
<accession>A0A438J1M9</accession>
<keyword evidence="3" id="KW-0808">Transferase</keyword>
<dbReference type="EMBL" id="QGNW01000068">
    <property type="protein sequence ID" value="RVX02867.1"/>
    <property type="molecule type" value="Genomic_DNA"/>
</dbReference>
<proteinExistence type="predicted"/>
<organism evidence="3 4">
    <name type="scientific">Vitis vinifera</name>
    <name type="common">Grape</name>
    <dbReference type="NCBI Taxonomy" id="29760"/>
    <lineage>
        <taxon>Eukaryota</taxon>
        <taxon>Viridiplantae</taxon>
        <taxon>Streptophyta</taxon>
        <taxon>Embryophyta</taxon>
        <taxon>Tracheophyta</taxon>
        <taxon>Spermatophyta</taxon>
        <taxon>Magnoliopsida</taxon>
        <taxon>eudicotyledons</taxon>
        <taxon>Gunneridae</taxon>
        <taxon>Pentapetalae</taxon>
        <taxon>rosids</taxon>
        <taxon>Vitales</taxon>
        <taxon>Vitaceae</taxon>
        <taxon>Viteae</taxon>
        <taxon>Vitis</taxon>
    </lineage>
</organism>
<reference evidence="3 4" key="1">
    <citation type="journal article" date="2018" name="PLoS Genet.">
        <title>Population sequencing reveals clonal diversity and ancestral inbreeding in the grapevine cultivar Chardonnay.</title>
        <authorList>
            <person name="Roach M.J."/>
            <person name="Johnson D.L."/>
            <person name="Bohlmann J."/>
            <person name="van Vuuren H.J."/>
            <person name="Jones S.J."/>
            <person name="Pretorius I.S."/>
            <person name="Schmidt S.A."/>
            <person name="Borneman A.R."/>
        </authorList>
    </citation>
    <scope>NUCLEOTIDE SEQUENCE [LARGE SCALE GENOMIC DNA]</scope>
    <source>
        <strain evidence="4">cv. Chardonnay</strain>
        <tissue evidence="3">Leaf</tissue>
    </source>
</reference>
<comment type="caution">
    <text evidence="3">The sequence shown here is derived from an EMBL/GenBank/DDBJ whole genome shotgun (WGS) entry which is preliminary data.</text>
</comment>